<dbReference type="AlphaFoldDB" id="A0A2G5TES4"/>
<evidence type="ECO:0000256" key="1">
    <source>
        <dbReference type="SAM" id="MobiDB-lite"/>
    </source>
</evidence>
<dbReference type="STRING" id="1611254.A0A2G5TES4"/>
<accession>A0A2G5TES4</accession>
<organism evidence="3 4">
    <name type="scientific">Caenorhabditis nigoni</name>
    <dbReference type="NCBI Taxonomy" id="1611254"/>
    <lineage>
        <taxon>Eukaryota</taxon>
        <taxon>Metazoa</taxon>
        <taxon>Ecdysozoa</taxon>
        <taxon>Nematoda</taxon>
        <taxon>Chromadorea</taxon>
        <taxon>Rhabditida</taxon>
        <taxon>Rhabditina</taxon>
        <taxon>Rhabditomorpha</taxon>
        <taxon>Rhabditoidea</taxon>
        <taxon>Rhabditidae</taxon>
        <taxon>Peloderinae</taxon>
        <taxon>Caenorhabditis</taxon>
    </lineage>
</organism>
<dbReference type="Proteomes" id="UP000230233">
    <property type="component" value="Chromosome V"/>
</dbReference>
<dbReference type="PANTHER" id="PTHR13425">
    <property type="entry name" value="HEADCASE PROTEIN"/>
    <property type="match status" value="1"/>
</dbReference>
<evidence type="ECO:0000259" key="2">
    <source>
        <dbReference type="Pfam" id="PF15353"/>
    </source>
</evidence>
<dbReference type="InterPro" id="IPR054537">
    <property type="entry name" value="HECA_N"/>
</dbReference>
<dbReference type="PANTHER" id="PTHR13425:SF3">
    <property type="entry name" value="HEADCASE PROTEIN HOMOLOG"/>
    <property type="match status" value="1"/>
</dbReference>
<evidence type="ECO:0000313" key="3">
    <source>
        <dbReference type="EMBL" id="PIC25835.1"/>
    </source>
</evidence>
<dbReference type="InterPro" id="IPR026066">
    <property type="entry name" value="Headcase"/>
</dbReference>
<feature type="compositionally biased region" description="Basic and acidic residues" evidence="1">
    <location>
        <begin position="328"/>
        <end position="349"/>
    </location>
</feature>
<name>A0A2G5TES4_9PELO</name>
<keyword evidence="4" id="KW-1185">Reference proteome</keyword>
<feature type="domain" description="Headcase N-terminal" evidence="2">
    <location>
        <begin position="53"/>
        <end position="134"/>
    </location>
</feature>
<protein>
    <recommendedName>
        <fullName evidence="2">Headcase N-terminal domain-containing protein</fullName>
    </recommendedName>
</protein>
<reference evidence="4" key="1">
    <citation type="submission" date="2017-10" db="EMBL/GenBank/DDBJ databases">
        <title>Rapid genome shrinkage in a self-fertile nematode reveals novel sperm competition proteins.</title>
        <authorList>
            <person name="Yin D."/>
            <person name="Schwarz E.M."/>
            <person name="Thomas C.G."/>
            <person name="Felde R.L."/>
            <person name="Korf I.F."/>
            <person name="Cutter A.D."/>
            <person name="Schartner C.M."/>
            <person name="Ralston E.J."/>
            <person name="Meyer B.J."/>
            <person name="Haag E.S."/>
        </authorList>
    </citation>
    <scope>NUCLEOTIDE SEQUENCE [LARGE SCALE GENOMIC DNA]</scope>
    <source>
        <strain evidence="4">JU1422</strain>
    </source>
</reference>
<proteinExistence type="predicted"/>
<evidence type="ECO:0000313" key="4">
    <source>
        <dbReference type="Proteomes" id="UP000230233"/>
    </source>
</evidence>
<feature type="compositionally biased region" description="Polar residues" evidence="1">
    <location>
        <begin position="396"/>
        <end position="412"/>
    </location>
</feature>
<dbReference type="OrthoDB" id="10012848at2759"/>
<sequence length="475" mass="52833">MPRGLRRNEIVKRGRNTSSADGGGSNSSSGSAPVVGCPVLDPIRCQCPKEDVDPLDGVKMTCTWESCPYSSRPLHSVCYQLLEDNLVRRLATLGSARGWTVPQRRNNLWERKGQSLVGKFCRCRCNRGQMTRDKQALYEKEKAVEKEKKKKAKKAKQLPVLQFNSKPGAALEEKKRGGDTGGYNSPSAASSHHHYTFSPATRSRLHTDRSTSTMLTYTVGRTWSESSFGGEPNNNDDHPSDCDCVFHYDYDADEDDHEHDHDHMDVLEMENPQASIIVPAPPPPPQSRSYAATIKDQKLLQEKKQSTSPDSGIGQPVGRLSFSDSSIDEEHANRAGDYEHRPSERKASVEEGFSPLGLTILSPVEVSSSEEIVEAPKLTETPHLPKKRESLRAAATKSNSVSKLPLATQPQLDSDEPRCGFSFKAPVREMMDIWHEATASASKCSDEEKTETIDMSWTPFFGRGFNLGERLYYMP</sequence>
<dbReference type="EMBL" id="PDUG01000005">
    <property type="protein sequence ID" value="PIC25835.1"/>
    <property type="molecule type" value="Genomic_DNA"/>
</dbReference>
<feature type="region of interest" description="Disordered" evidence="1">
    <location>
        <begin position="373"/>
        <end position="418"/>
    </location>
</feature>
<feature type="region of interest" description="Disordered" evidence="1">
    <location>
        <begin position="1"/>
        <end position="32"/>
    </location>
</feature>
<feature type="compositionally biased region" description="Basic and acidic residues" evidence="1">
    <location>
        <begin position="1"/>
        <end position="12"/>
    </location>
</feature>
<feature type="region of interest" description="Disordered" evidence="1">
    <location>
        <begin position="300"/>
        <end position="351"/>
    </location>
</feature>
<gene>
    <name evidence="3" type="primary">Cni-B0238.9</name>
    <name evidence="3" type="synonym">Cnig_chr_V.g18613</name>
    <name evidence="3" type="ORF">B9Z55_018613</name>
</gene>
<comment type="caution">
    <text evidence="3">The sequence shown here is derived from an EMBL/GenBank/DDBJ whole genome shotgun (WGS) entry which is preliminary data.</text>
</comment>
<feature type="region of interest" description="Disordered" evidence="1">
    <location>
        <begin position="148"/>
        <end position="211"/>
    </location>
</feature>
<dbReference type="Pfam" id="PF15353">
    <property type="entry name" value="HECA_N"/>
    <property type="match status" value="1"/>
</dbReference>